<evidence type="ECO:0000256" key="1">
    <source>
        <dbReference type="SAM" id="Phobius"/>
    </source>
</evidence>
<organism evidence="2 3">
    <name type="scientific">Clydaea vesicula</name>
    <dbReference type="NCBI Taxonomy" id="447962"/>
    <lineage>
        <taxon>Eukaryota</taxon>
        <taxon>Fungi</taxon>
        <taxon>Fungi incertae sedis</taxon>
        <taxon>Chytridiomycota</taxon>
        <taxon>Chytridiomycota incertae sedis</taxon>
        <taxon>Chytridiomycetes</taxon>
        <taxon>Lobulomycetales</taxon>
        <taxon>Lobulomycetaceae</taxon>
        <taxon>Clydaea</taxon>
    </lineage>
</organism>
<evidence type="ECO:0000313" key="2">
    <source>
        <dbReference type="EMBL" id="KAJ3200611.1"/>
    </source>
</evidence>
<sequence>MEWSDQLDEYRGNHNERNYLVAKIKTNRFIRNTCLLSPILFDFLLLLMYSSPKFNDWYFFRIISFISTLILIGFQLLIGTYFLFQSIQFFNQILKIENFNSPDKVGNNQNQTKIKNDTNNLPIQKILKICFRTYFILLIFGLANLILISTQISQFFSAVHTPY</sequence>
<dbReference type="AlphaFoldDB" id="A0AAD5TXJ2"/>
<reference evidence="2" key="1">
    <citation type="submission" date="2020-05" db="EMBL/GenBank/DDBJ databases">
        <title>Phylogenomic resolution of chytrid fungi.</title>
        <authorList>
            <person name="Stajich J.E."/>
            <person name="Amses K."/>
            <person name="Simmons R."/>
            <person name="Seto K."/>
            <person name="Myers J."/>
            <person name="Bonds A."/>
            <person name="Quandt C.A."/>
            <person name="Barry K."/>
            <person name="Liu P."/>
            <person name="Grigoriev I."/>
            <person name="Longcore J.E."/>
            <person name="James T.Y."/>
        </authorList>
    </citation>
    <scope>NUCLEOTIDE SEQUENCE</scope>
    <source>
        <strain evidence="2">JEL0476</strain>
    </source>
</reference>
<protein>
    <submittedName>
        <fullName evidence="2">Uncharacterized protein</fullName>
    </submittedName>
</protein>
<keyword evidence="1" id="KW-0472">Membrane</keyword>
<feature type="transmembrane region" description="Helical" evidence="1">
    <location>
        <begin position="134"/>
        <end position="156"/>
    </location>
</feature>
<keyword evidence="1" id="KW-1133">Transmembrane helix</keyword>
<dbReference type="EMBL" id="JADGJW010001869">
    <property type="protein sequence ID" value="KAJ3200611.1"/>
    <property type="molecule type" value="Genomic_DNA"/>
</dbReference>
<dbReference type="Proteomes" id="UP001211065">
    <property type="component" value="Unassembled WGS sequence"/>
</dbReference>
<comment type="caution">
    <text evidence="2">The sequence shown here is derived from an EMBL/GenBank/DDBJ whole genome shotgun (WGS) entry which is preliminary data.</text>
</comment>
<gene>
    <name evidence="2" type="ORF">HK099_002578</name>
</gene>
<evidence type="ECO:0000313" key="3">
    <source>
        <dbReference type="Proteomes" id="UP001211065"/>
    </source>
</evidence>
<name>A0AAD5TXJ2_9FUNG</name>
<proteinExistence type="predicted"/>
<accession>A0AAD5TXJ2</accession>
<keyword evidence="1" id="KW-0812">Transmembrane</keyword>
<feature type="transmembrane region" description="Helical" evidence="1">
    <location>
        <begin position="58"/>
        <end position="84"/>
    </location>
</feature>
<feature type="non-terminal residue" evidence="2">
    <location>
        <position position="163"/>
    </location>
</feature>
<keyword evidence="3" id="KW-1185">Reference proteome</keyword>
<feature type="transmembrane region" description="Helical" evidence="1">
    <location>
        <begin position="33"/>
        <end position="52"/>
    </location>
</feature>